<proteinExistence type="predicted"/>
<evidence type="ECO:0000256" key="1">
    <source>
        <dbReference type="SAM" id="MobiDB-lite"/>
    </source>
</evidence>
<feature type="compositionally biased region" description="Polar residues" evidence="1">
    <location>
        <begin position="789"/>
        <end position="801"/>
    </location>
</feature>
<feature type="compositionally biased region" description="Basic and acidic residues" evidence="1">
    <location>
        <begin position="337"/>
        <end position="347"/>
    </location>
</feature>
<feature type="region of interest" description="Disordered" evidence="1">
    <location>
        <begin position="777"/>
        <end position="824"/>
    </location>
</feature>
<feature type="compositionally biased region" description="Polar residues" evidence="1">
    <location>
        <begin position="1033"/>
        <end position="1054"/>
    </location>
</feature>
<feature type="compositionally biased region" description="Basic and acidic residues" evidence="1">
    <location>
        <begin position="672"/>
        <end position="687"/>
    </location>
</feature>
<feature type="region of interest" description="Disordered" evidence="1">
    <location>
        <begin position="515"/>
        <end position="534"/>
    </location>
</feature>
<sequence>MRTSFHPIFVALFSEESPSPTSFSVQCFKSLLSVSPGVSLGVIVGQNVDLEKLKLSLDSLLSPQTSIDYIPFFSENETTISPQMKLKSKAFASKYDPIVVMDTELYFVKDIIPSLKSFHESTKLIALTQSPLTHATLVKTVLQDPNTLRKLTSYLVVRSSLIISLFTNWENHWKELHQKPVLSNPLNPQESTTVPFDLLEQVSFNLALNKTLSIFDSTPNVQQQVVDHLPRTSFYVEKEVVHGLVGNGISQSSNRSLLNTPAMSVYSSASNESPRLPSSTKVSTTFVSNAITITHGLNEENEPDTPNVATTNRPLSVHSEIVRRYHDSPSVWTMGENVEREQREAEQRSQSPSLLHQPSLIRNQDQSNPQEPHKYGRIFFSDSPSPYMPSYPLVPLNHEGEFIAEQPVRLDDTHQTDINVSFSLNPAQHYVRQSDAKEKIHSSNSTSPSFHPHSDPKLIASPAPQQPSSRWSKGRTRRSLSTSGMEDSKHSDSVVHSSRFSSSFENKKMQTFRIELPMVHRSKPPKPTEETDALLSSLSLASSLTPNFRRPPQNASSPVHQPNQSLPPQSSSAVQEIHRSPMTGVNFSPYHCSSNRTSSRILPNMEMVSQTGNSSTILPCLVSSDVAQSSQNLHQPHSFSVTDLGEGRNQMQSTRVESAHASPLHTNQQSESRARVVESTPTKDRPSSCHPVVSHHSSHNVCMSAGSDHPVSIRNTQSEMDTFEPPRKVTSSHQASHCKDRVGIQLDGSESSESCHFDWGSRGCLNSLRSPFARPFRSKSPLGRLITPKTDQARLSSQSPSEHFDWGSRGNISTRRSSSSFAASQQAGIAQNALKEACIGQDTIEEADSAPRNRPATYIRSFSPPPDILQFAGFFPPLTANPNNLLNTSDRLTECQLPSESSDGIAGVVFDYTKCDKIGIVPISFKDSLRGPQVTSFSSPDSTPVLPSESPNKIVFCPLDGSGRHETPKRASTSSTKSGHKSHKQRKAQWRTDTPPFSQRYGHPSPFSQSPIVASEHPSMRATGGKHRLYHRTPNQSASSSPAIQTSEGQQNGPVPTFGPPRSHYPRRSLKPRSPFLSDTSPDLPPPIPLHDITTYHPTLSQWDHPHLLHLRETPARISEISAQSSTSGLDKGSDATSTQVTGYLTPLPPTQPLFHRTMTKSPSQFDMKDLILDDNSTSSEASSLSSYSPMSKDSQFVSPSLYSTGSYHSYTSPIVIDPFGSEIIPPGNMALTSLRNPLFNPSQTRSSTANEN</sequence>
<accession>A0ABQ9XQ55</accession>
<feature type="region of interest" description="Disordered" evidence="1">
    <location>
        <begin position="1120"/>
        <end position="1139"/>
    </location>
</feature>
<feature type="compositionally biased region" description="Low complexity" evidence="1">
    <location>
        <begin position="561"/>
        <end position="572"/>
    </location>
</feature>
<evidence type="ECO:0000313" key="2">
    <source>
        <dbReference type="EMBL" id="KAK2954196.1"/>
    </source>
</evidence>
<feature type="compositionally biased region" description="Polar residues" evidence="1">
    <location>
        <begin position="933"/>
        <end position="942"/>
    </location>
</feature>
<feature type="compositionally biased region" description="Low complexity" evidence="1">
    <location>
        <begin position="807"/>
        <end position="824"/>
    </location>
</feature>
<feature type="compositionally biased region" description="Polar residues" evidence="1">
    <location>
        <begin position="361"/>
        <end position="370"/>
    </location>
</feature>
<dbReference type="Proteomes" id="UP001281761">
    <property type="component" value="Unassembled WGS sequence"/>
</dbReference>
<keyword evidence="3" id="KW-1185">Reference proteome</keyword>
<feature type="compositionally biased region" description="Polar residues" evidence="1">
    <location>
        <begin position="1121"/>
        <end position="1139"/>
    </location>
</feature>
<dbReference type="EMBL" id="JARBJD010000081">
    <property type="protein sequence ID" value="KAK2954196.1"/>
    <property type="molecule type" value="Genomic_DNA"/>
</dbReference>
<organism evidence="2 3">
    <name type="scientific">Blattamonas nauphoetae</name>
    <dbReference type="NCBI Taxonomy" id="2049346"/>
    <lineage>
        <taxon>Eukaryota</taxon>
        <taxon>Metamonada</taxon>
        <taxon>Preaxostyla</taxon>
        <taxon>Oxymonadida</taxon>
        <taxon>Blattamonas</taxon>
    </lineage>
</organism>
<feature type="region of interest" description="Disordered" evidence="1">
    <location>
        <begin position="333"/>
        <end position="381"/>
    </location>
</feature>
<protein>
    <submittedName>
        <fullName evidence="2">Uncharacterized protein</fullName>
    </submittedName>
</protein>
<feature type="compositionally biased region" description="Low complexity" evidence="1">
    <location>
        <begin position="348"/>
        <end position="360"/>
    </location>
</feature>
<feature type="compositionally biased region" description="Basic and acidic residues" evidence="1">
    <location>
        <begin position="432"/>
        <end position="441"/>
    </location>
</feature>
<feature type="region of interest" description="Disordered" evidence="1">
    <location>
        <begin position="637"/>
        <end position="696"/>
    </location>
</feature>
<reference evidence="2 3" key="1">
    <citation type="journal article" date="2022" name="bioRxiv">
        <title>Genomics of Preaxostyla Flagellates Illuminates Evolutionary Transitions and the Path Towards Mitochondrial Loss.</title>
        <authorList>
            <person name="Novak L.V.F."/>
            <person name="Treitli S.C."/>
            <person name="Pyrih J."/>
            <person name="Halakuc P."/>
            <person name="Pipaliya S.V."/>
            <person name="Vacek V."/>
            <person name="Brzon O."/>
            <person name="Soukal P."/>
            <person name="Eme L."/>
            <person name="Dacks J.B."/>
            <person name="Karnkowska A."/>
            <person name="Elias M."/>
            <person name="Hampl V."/>
        </authorList>
    </citation>
    <scope>NUCLEOTIDE SEQUENCE [LARGE SCALE GENOMIC DNA]</scope>
    <source>
        <strain evidence="2">NAU3</strain>
        <tissue evidence="2">Gut</tissue>
    </source>
</reference>
<comment type="caution">
    <text evidence="2">The sequence shown here is derived from an EMBL/GenBank/DDBJ whole genome shotgun (WGS) entry which is preliminary data.</text>
</comment>
<feature type="compositionally biased region" description="Basic residues" evidence="1">
    <location>
        <begin position="978"/>
        <end position="989"/>
    </location>
</feature>
<gene>
    <name evidence="2" type="ORF">BLNAU_10851</name>
</gene>
<feature type="region of interest" description="Disordered" evidence="1">
    <location>
        <begin position="931"/>
        <end position="1087"/>
    </location>
</feature>
<name>A0ABQ9XQ55_9EUKA</name>
<feature type="region of interest" description="Disordered" evidence="1">
    <location>
        <begin position="431"/>
        <end position="502"/>
    </location>
</feature>
<feature type="region of interest" description="Disordered" evidence="1">
    <location>
        <begin position="544"/>
        <end position="576"/>
    </location>
</feature>
<evidence type="ECO:0000313" key="3">
    <source>
        <dbReference type="Proteomes" id="UP001281761"/>
    </source>
</evidence>